<evidence type="ECO:0000256" key="2">
    <source>
        <dbReference type="ARBA" id="ARBA00010529"/>
    </source>
</evidence>
<comment type="similarity">
    <text evidence="2 6">Belongs to the bacterial histone-like protein family.</text>
</comment>
<comment type="caution">
    <text evidence="7">The sequence shown here is derived from an EMBL/GenBank/DDBJ whole genome shotgun (WGS) entry which is preliminary data.</text>
</comment>
<evidence type="ECO:0000256" key="4">
    <source>
        <dbReference type="ARBA" id="ARBA00023067"/>
    </source>
</evidence>
<keyword evidence="5 7" id="KW-0238">DNA-binding</keyword>
<dbReference type="RefSeq" id="WP_286594402.1">
    <property type="nucleotide sequence ID" value="NZ_JACANB010000008.1"/>
</dbReference>
<dbReference type="AlphaFoldDB" id="A0AAW7DUU0"/>
<evidence type="ECO:0000313" key="7">
    <source>
        <dbReference type="EMBL" id="MDM1697135.1"/>
    </source>
</evidence>
<gene>
    <name evidence="7" type="ORF">HX099_10770</name>
</gene>
<dbReference type="GO" id="GO:0003677">
    <property type="term" value="F:DNA binding"/>
    <property type="evidence" value="ECO:0007669"/>
    <property type="project" value="UniProtKB-KW"/>
</dbReference>
<evidence type="ECO:0000256" key="3">
    <source>
        <dbReference type="ARBA" id="ARBA00011870"/>
    </source>
</evidence>
<protein>
    <submittedName>
        <fullName evidence="7">HU family DNA-binding protein</fullName>
    </submittedName>
</protein>
<evidence type="ECO:0000256" key="6">
    <source>
        <dbReference type="RuleBase" id="RU003939"/>
    </source>
</evidence>
<dbReference type="EMBL" id="JACANB010000008">
    <property type="protein sequence ID" value="MDM1697135.1"/>
    <property type="molecule type" value="Genomic_DNA"/>
</dbReference>
<accession>A0AAW7DUU0</accession>
<dbReference type="SMART" id="SM00411">
    <property type="entry name" value="BHL"/>
    <property type="match status" value="1"/>
</dbReference>
<organism evidence="7 8">
    <name type="scientific">Thiopseudomonas alkaliphila</name>
    <dbReference type="NCBI Taxonomy" id="1697053"/>
    <lineage>
        <taxon>Bacteria</taxon>
        <taxon>Pseudomonadati</taxon>
        <taxon>Pseudomonadota</taxon>
        <taxon>Gammaproteobacteria</taxon>
        <taxon>Pseudomonadales</taxon>
        <taxon>Pseudomonadaceae</taxon>
        <taxon>Thiopseudomonas</taxon>
    </lineage>
</organism>
<evidence type="ECO:0000256" key="1">
    <source>
        <dbReference type="ARBA" id="ARBA00003819"/>
    </source>
</evidence>
<dbReference type="InterPro" id="IPR010992">
    <property type="entry name" value="IHF-like_DNA-bd_dom_sf"/>
</dbReference>
<dbReference type="SUPFAM" id="SSF47729">
    <property type="entry name" value="IHF-like DNA-binding proteins"/>
    <property type="match status" value="1"/>
</dbReference>
<dbReference type="PANTHER" id="PTHR33175:SF3">
    <property type="entry name" value="DNA-BINDING PROTEIN HU-BETA"/>
    <property type="match status" value="1"/>
</dbReference>
<comment type="function">
    <text evidence="1">Histone-like DNA-binding protein which is capable of wrapping DNA to stabilize it, and thus to prevent its denaturation under extreme environmental conditions.</text>
</comment>
<evidence type="ECO:0000256" key="5">
    <source>
        <dbReference type="ARBA" id="ARBA00023125"/>
    </source>
</evidence>
<dbReference type="PANTHER" id="PTHR33175">
    <property type="entry name" value="DNA-BINDING PROTEIN HU"/>
    <property type="match status" value="1"/>
</dbReference>
<evidence type="ECO:0000313" key="8">
    <source>
        <dbReference type="Proteomes" id="UP001173465"/>
    </source>
</evidence>
<dbReference type="PRINTS" id="PR01727">
    <property type="entry name" value="DNABINDINGHU"/>
</dbReference>
<sequence length="97" mass="10483">MTKEDLIIRVSNEAGVSKACVKRVIESVNEALISELCDTGKFVIHGVGRFNVKHRAARTMRNPQNGDPIEVSARKAVTFSASKSIKDRLNGGGNAES</sequence>
<dbReference type="Pfam" id="PF00216">
    <property type="entry name" value="Bac_DNA_binding"/>
    <property type="match status" value="1"/>
</dbReference>
<dbReference type="GO" id="GO:0030527">
    <property type="term" value="F:structural constituent of chromatin"/>
    <property type="evidence" value="ECO:0007669"/>
    <property type="project" value="InterPro"/>
</dbReference>
<name>A0AAW7DUU0_9GAMM</name>
<reference evidence="7" key="1">
    <citation type="submission" date="2020-06" db="EMBL/GenBank/DDBJ databases">
        <authorList>
            <person name="Dong N."/>
        </authorList>
    </citation>
    <scope>NUCLEOTIDE SEQUENCE</scope>
    <source>
        <strain evidence="7">DF46-2-2</strain>
    </source>
</reference>
<dbReference type="CDD" id="cd13831">
    <property type="entry name" value="HU"/>
    <property type="match status" value="1"/>
</dbReference>
<dbReference type="Gene3D" id="4.10.520.10">
    <property type="entry name" value="IHF-like DNA-binding proteins"/>
    <property type="match status" value="1"/>
</dbReference>
<reference evidence="7" key="2">
    <citation type="journal article" date="2022" name="Sci. Total Environ.">
        <title>Prevalence, transmission, and molecular epidemiology of tet(X)-positive bacteria among humans, animals, and environmental niches in China: An epidemiological, and genomic-based study.</title>
        <authorList>
            <person name="Dong N."/>
            <person name="Zeng Y."/>
            <person name="Cai C."/>
            <person name="Sun C."/>
            <person name="Lu J."/>
            <person name="Liu C."/>
            <person name="Zhou H."/>
            <person name="Sun Q."/>
            <person name="Shu L."/>
            <person name="Wang H."/>
            <person name="Wang Y."/>
            <person name="Wang S."/>
            <person name="Wu C."/>
            <person name="Chan E.W."/>
            <person name="Chen G."/>
            <person name="Shen Z."/>
            <person name="Chen S."/>
            <person name="Zhang R."/>
        </authorList>
    </citation>
    <scope>NUCLEOTIDE SEQUENCE</scope>
    <source>
        <strain evidence="7">DF46-2-2</strain>
    </source>
</reference>
<comment type="subunit">
    <text evidence="3">Heterodimer of an alpha and a beta chain.</text>
</comment>
<proteinExistence type="inferred from homology"/>
<keyword evidence="4" id="KW-0226">DNA condensation</keyword>
<dbReference type="InterPro" id="IPR000119">
    <property type="entry name" value="Hist_DNA-bd"/>
</dbReference>
<dbReference type="Proteomes" id="UP001173465">
    <property type="component" value="Unassembled WGS sequence"/>
</dbReference>
<dbReference type="GO" id="GO:0030261">
    <property type="term" value="P:chromosome condensation"/>
    <property type="evidence" value="ECO:0007669"/>
    <property type="project" value="UniProtKB-KW"/>
</dbReference>